<dbReference type="Proteomes" id="UP001470230">
    <property type="component" value="Unassembled WGS sequence"/>
</dbReference>
<accession>A0ABR2KQL5</accession>
<protein>
    <recommendedName>
        <fullName evidence="1">BTB domain-containing protein</fullName>
    </recommendedName>
</protein>
<evidence type="ECO:0000259" key="1">
    <source>
        <dbReference type="PROSITE" id="PS50097"/>
    </source>
</evidence>
<dbReference type="EMBL" id="JAPFFF010000003">
    <property type="protein sequence ID" value="KAK8893323.1"/>
    <property type="molecule type" value="Genomic_DNA"/>
</dbReference>
<organism evidence="2 3">
    <name type="scientific">Tritrichomonas musculus</name>
    <dbReference type="NCBI Taxonomy" id="1915356"/>
    <lineage>
        <taxon>Eukaryota</taxon>
        <taxon>Metamonada</taxon>
        <taxon>Parabasalia</taxon>
        <taxon>Tritrichomonadida</taxon>
        <taxon>Tritrichomonadidae</taxon>
        <taxon>Tritrichomonas</taxon>
    </lineage>
</organism>
<proteinExistence type="predicted"/>
<dbReference type="PANTHER" id="PTHR45774:SF3">
    <property type="entry name" value="BTB (POZ) DOMAIN-CONTAINING 2B-RELATED"/>
    <property type="match status" value="1"/>
</dbReference>
<dbReference type="Pfam" id="PF00651">
    <property type="entry name" value="BTB"/>
    <property type="match status" value="1"/>
</dbReference>
<dbReference type="Gene3D" id="3.30.710.10">
    <property type="entry name" value="Potassium Channel Kv1.1, Chain A"/>
    <property type="match status" value="1"/>
</dbReference>
<comment type="caution">
    <text evidence="2">The sequence shown here is derived from an EMBL/GenBank/DDBJ whole genome shotgun (WGS) entry which is preliminary data.</text>
</comment>
<dbReference type="CDD" id="cd18186">
    <property type="entry name" value="BTB_POZ_ZBTB_KLHL-like"/>
    <property type="match status" value="1"/>
</dbReference>
<sequence>MSKNEDIQGFVNFLPIYDFSEFGGDKPILPDCKLILSNGEVIPSHVSILANGSEFFYSAFTSGMAEDVNREVNISFNPQNLFHSIIKYLYSGEISVEENQIMSLFAIAKYYGVSAIFKDVDQKLQEYITQDNIISLVQQCYENELITELDYLTPYIAKYLTCLDMNVLSDNLDLPTFCRILQFYNSAPNEKINFLVSFLGDYRCNEQDLISVKDLFDSNNSSDLAIFCILLDHYDGTPIEKMNFFTSFNGDHECNRQDYQQISKVFNINDPEVISAYQTLKPSWAPANLKK</sequence>
<dbReference type="InterPro" id="IPR011333">
    <property type="entry name" value="SKP1/BTB/POZ_sf"/>
</dbReference>
<dbReference type="SUPFAM" id="SSF54695">
    <property type="entry name" value="POZ domain"/>
    <property type="match status" value="1"/>
</dbReference>
<dbReference type="PANTHER" id="PTHR45774">
    <property type="entry name" value="BTB/POZ DOMAIN-CONTAINING"/>
    <property type="match status" value="1"/>
</dbReference>
<dbReference type="InterPro" id="IPR000210">
    <property type="entry name" value="BTB/POZ_dom"/>
</dbReference>
<reference evidence="2 3" key="1">
    <citation type="submission" date="2024-04" db="EMBL/GenBank/DDBJ databases">
        <title>Tritrichomonas musculus Genome.</title>
        <authorList>
            <person name="Alves-Ferreira E."/>
            <person name="Grigg M."/>
            <person name="Lorenzi H."/>
            <person name="Galac M."/>
        </authorList>
    </citation>
    <scope>NUCLEOTIDE SEQUENCE [LARGE SCALE GENOMIC DNA]</scope>
    <source>
        <strain evidence="2 3">EAF2021</strain>
    </source>
</reference>
<gene>
    <name evidence="2" type="ORF">M9Y10_021740</name>
</gene>
<keyword evidence="3" id="KW-1185">Reference proteome</keyword>
<name>A0ABR2KQL5_9EUKA</name>
<dbReference type="PROSITE" id="PS50097">
    <property type="entry name" value="BTB"/>
    <property type="match status" value="1"/>
</dbReference>
<evidence type="ECO:0000313" key="3">
    <source>
        <dbReference type="Proteomes" id="UP001470230"/>
    </source>
</evidence>
<evidence type="ECO:0000313" key="2">
    <source>
        <dbReference type="EMBL" id="KAK8893323.1"/>
    </source>
</evidence>
<dbReference type="SMART" id="SM00225">
    <property type="entry name" value="BTB"/>
    <property type="match status" value="1"/>
</dbReference>
<feature type="domain" description="BTB" evidence="1">
    <location>
        <begin position="30"/>
        <end position="98"/>
    </location>
</feature>